<dbReference type="RefSeq" id="WP_281484379.1">
    <property type="nucleotide sequence ID" value="NZ_CP124543.1"/>
</dbReference>
<dbReference type="PROSITE" id="PS50109">
    <property type="entry name" value="HIS_KIN"/>
    <property type="match status" value="1"/>
</dbReference>
<feature type="region of interest" description="Disordered" evidence="10">
    <location>
        <begin position="381"/>
        <end position="451"/>
    </location>
</feature>
<dbReference type="PROSITE" id="PS50894">
    <property type="entry name" value="HPT"/>
    <property type="match status" value="1"/>
</dbReference>
<dbReference type="SUPFAM" id="SSF55874">
    <property type="entry name" value="ATPase domain of HSP90 chaperone/DNA topoisomerase II/histidine kinase"/>
    <property type="match status" value="1"/>
</dbReference>
<dbReference type="PROSITE" id="PS50110">
    <property type="entry name" value="RESPONSE_REGULATORY"/>
    <property type="match status" value="1"/>
</dbReference>
<evidence type="ECO:0000256" key="5">
    <source>
        <dbReference type="ARBA" id="ARBA00022777"/>
    </source>
</evidence>
<keyword evidence="3 8" id="KW-0597">Phosphoprotein</keyword>
<dbReference type="CDD" id="cd16916">
    <property type="entry name" value="HATPase_CheA-like"/>
    <property type="match status" value="1"/>
</dbReference>
<dbReference type="InterPro" id="IPR051315">
    <property type="entry name" value="Bact_Chemotaxis_CheA"/>
</dbReference>
<dbReference type="CDD" id="cd00088">
    <property type="entry name" value="HPT"/>
    <property type="match status" value="1"/>
</dbReference>
<dbReference type="PANTHER" id="PTHR43395">
    <property type="entry name" value="SENSOR HISTIDINE KINASE CHEA"/>
    <property type="match status" value="1"/>
</dbReference>
<feature type="compositionally biased region" description="Polar residues" evidence="10">
    <location>
        <begin position="149"/>
        <end position="159"/>
    </location>
</feature>
<dbReference type="EC" id="2.7.13.3" evidence="2"/>
<dbReference type="Pfam" id="PF00072">
    <property type="entry name" value="Response_reg"/>
    <property type="match status" value="1"/>
</dbReference>
<dbReference type="FunFam" id="3.30.565.10:FF:000016">
    <property type="entry name" value="Chemotaxis protein CheA, putative"/>
    <property type="match status" value="1"/>
</dbReference>
<dbReference type="PANTHER" id="PTHR43395:SF1">
    <property type="entry name" value="CHEMOTAXIS PROTEIN CHEA"/>
    <property type="match status" value="1"/>
</dbReference>
<dbReference type="InterPro" id="IPR036890">
    <property type="entry name" value="HATPase_C_sf"/>
</dbReference>
<dbReference type="InterPro" id="IPR003594">
    <property type="entry name" value="HATPase_dom"/>
</dbReference>
<keyword evidence="9" id="KW-0175">Coiled coil</keyword>
<accession>A0AAJ6NV35</accession>
<dbReference type="SMART" id="SM00448">
    <property type="entry name" value="REC"/>
    <property type="match status" value="1"/>
</dbReference>
<dbReference type="SUPFAM" id="SSF47226">
    <property type="entry name" value="Histidine-containing phosphotransfer domain, HPT domain"/>
    <property type="match status" value="2"/>
</dbReference>
<dbReference type="Pfam" id="PF01627">
    <property type="entry name" value="Hpt"/>
    <property type="match status" value="1"/>
</dbReference>
<evidence type="ECO:0000256" key="2">
    <source>
        <dbReference type="ARBA" id="ARBA00012438"/>
    </source>
</evidence>
<reference evidence="15 16" key="1">
    <citation type="journal article" date="2023" name="Limnol Oceanogr Lett">
        <title>Environmental adaptations by the intertidal Antarctic cyanobacterium Halotia branconii CENA392 as revealed using long-read genome sequencing.</title>
        <authorList>
            <person name="Dextro R.B."/>
            <person name="Delbaje E."/>
            <person name="Freitas P.N.N."/>
            <person name="Geraldes V."/>
            <person name="Pinto E."/>
            <person name="Long P.F."/>
            <person name="Fiore M.F."/>
        </authorList>
    </citation>
    <scope>NUCLEOTIDE SEQUENCE [LARGE SCALE GENOMIC DNA]</scope>
    <source>
        <strain evidence="15 16">CENA392</strain>
    </source>
</reference>
<dbReference type="SUPFAM" id="SSF50341">
    <property type="entry name" value="CheW-like"/>
    <property type="match status" value="1"/>
</dbReference>
<evidence type="ECO:0000259" key="14">
    <source>
        <dbReference type="PROSITE" id="PS50894"/>
    </source>
</evidence>
<feature type="compositionally biased region" description="Low complexity" evidence="10">
    <location>
        <begin position="397"/>
        <end position="418"/>
    </location>
</feature>
<dbReference type="InterPro" id="IPR002545">
    <property type="entry name" value="CheW-lke_dom"/>
</dbReference>
<evidence type="ECO:0000256" key="1">
    <source>
        <dbReference type="ARBA" id="ARBA00000085"/>
    </source>
</evidence>
<feature type="compositionally biased region" description="Low complexity" evidence="10">
    <location>
        <begin position="429"/>
        <end position="442"/>
    </location>
</feature>
<keyword evidence="16" id="KW-1185">Reference proteome</keyword>
<evidence type="ECO:0000256" key="10">
    <source>
        <dbReference type="SAM" id="MobiDB-lite"/>
    </source>
</evidence>
<feature type="compositionally biased region" description="Basic and acidic residues" evidence="10">
    <location>
        <begin position="161"/>
        <end position="172"/>
    </location>
</feature>
<dbReference type="GO" id="GO:0004673">
    <property type="term" value="F:protein histidine kinase activity"/>
    <property type="evidence" value="ECO:0007669"/>
    <property type="project" value="UniProtKB-EC"/>
</dbReference>
<dbReference type="InterPro" id="IPR036061">
    <property type="entry name" value="CheW-like_dom_sf"/>
</dbReference>
<feature type="modified residue" description="Phosphohistidine" evidence="7">
    <location>
        <position position="291"/>
    </location>
</feature>
<dbReference type="SMART" id="SM00073">
    <property type="entry name" value="HPT"/>
    <property type="match status" value="2"/>
</dbReference>
<dbReference type="SMART" id="SM00260">
    <property type="entry name" value="CheW"/>
    <property type="match status" value="1"/>
</dbReference>
<evidence type="ECO:0000313" key="16">
    <source>
        <dbReference type="Proteomes" id="UP001223520"/>
    </source>
</evidence>
<protein>
    <recommendedName>
        <fullName evidence="2">histidine kinase</fullName>
        <ecNumber evidence="2">2.7.13.3</ecNumber>
    </recommendedName>
</protein>
<dbReference type="KEGG" id="hbq:QI031_06505"/>
<dbReference type="InterPro" id="IPR008207">
    <property type="entry name" value="Sig_transdc_His_kin_Hpt_dom"/>
</dbReference>
<dbReference type="Pfam" id="PF02518">
    <property type="entry name" value="HATPase_c"/>
    <property type="match status" value="1"/>
</dbReference>
<name>A0AAJ6NV35_9CYAN</name>
<feature type="domain" description="HPt" evidence="14">
    <location>
        <begin position="244"/>
        <end position="348"/>
    </location>
</feature>
<dbReference type="Gene3D" id="2.30.30.40">
    <property type="entry name" value="SH3 Domains"/>
    <property type="match status" value="1"/>
</dbReference>
<gene>
    <name evidence="15" type="ORF">QI031_06505</name>
</gene>
<dbReference type="InterPro" id="IPR004358">
    <property type="entry name" value="Sig_transdc_His_kin-like_C"/>
</dbReference>
<dbReference type="PRINTS" id="PR00344">
    <property type="entry name" value="BCTRLSENSOR"/>
</dbReference>
<organism evidence="15 16">
    <name type="scientific">Halotia branconii CENA392</name>
    <dbReference type="NCBI Taxonomy" id="1539056"/>
    <lineage>
        <taxon>Bacteria</taxon>
        <taxon>Bacillati</taxon>
        <taxon>Cyanobacteriota</taxon>
        <taxon>Cyanophyceae</taxon>
        <taxon>Nostocales</taxon>
        <taxon>Nodulariaceae</taxon>
        <taxon>Halotia</taxon>
    </lineage>
</organism>
<dbReference type="InterPro" id="IPR036641">
    <property type="entry name" value="HPT_dom_sf"/>
</dbReference>
<feature type="modified residue" description="4-aspartylphosphate" evidence="8">
    <location>
        <position position="960"/>
    </location>
</feature>
<feature type="region of interest" description="Disordered" evidence="10">
    <location>
        <begin position="139"/>
        <end position="187"/>
    </location>
</feature>
<dbReference type="Pfam" id="PF01584">
    <property type="entry name" value="CheW"/>
    <property type="match status" value="1"/>
</dbReference>
<dbReference type="SMART" id="SM00387">
    <property type="entry name" value="HATPase_c"/>
    <property type="match status" value="1"/>
</dbReference>
<evidence type="ECO:0000256" key="9">
    <source>
        <dbReference type="SAM" id="Coils"/>
    </source>
</evidence>
<dbReference type="GO" id="GO:0000160">
    <property type="term" value="P:phosphorelay signal transduction system"/>
    <property type="evidence" value="ECO:0007669"/>
    <property type="project" value="UniProtKB-KW"/>
</dbReference>
<evidence type="ECO:0000256" key="7">
    <source>
        <dbReference type="PROSITE-ProRule" id="PRU00110"/>
    </source>
</evidence>
<comment type="catalytic activity">
    <reaction evidence="1">
        <text>ATP + protein L-histidine = ADP + protein N-phospho-L-histidine.</text>
        <dbReference type="EC" id="2.7.13.3"/>
    </reaction>
</comment>
<dbReference type="InterPro" id="IPR005467">
    <property type="entry name" value="His_kinase_dom"/>
</dbReference>
<feature type="domain" description="Histidine kinase" evidence="11">
    <location>
        <begin position="614"/>
        <end position="752"/>
    </location>
</feature>
<evidence type="ECO:0000256" key="3">
    <source>
        <dbReference type="ARBA" id="ARBA00022553"/>
    </source>
</evidence>
<dbReference type="Gene3D" id="1.20.120.160">
    <property type="entry name" value="HPT domain"/>
    <property type="match status" value="2"/>
</dbReference>
<dbReference type="AlphaFoldDB" id="A0AAJ6NV35"/>
<proteinExistence type="predicted"/>
<keyword evidence="4 15" id="KW-0808">Transferase</keyword>
<evidence type="ECO:0000313" key="15">
    <source>
        <dbReference type="EMBL" id="WGV27140.1"/>
    </source>
</evidence>
<dbReference type="SUPFAM" id="SSF52172">
    <property type="entry name" value="CheY-like"/>
    <property type="match status" value="1"/>
</dbReference>
<evidence type="ECO:0000259" key="13">
    <source>
        <dbReference type="PROSITE" id="PS50851"/>
    </source>
</evidence>
<dbReference type="GO" id="GO:0006935">
    <property type="term" value="P:chemotaxis"/>
    <property type="evidence" value="ECO:0007669"/>
    <property type="project" value="InterPro"/>
</dbReference>
<evidence type="ECO:0000259" key="11">
    <source>
        <dbReference type="PROSITE" id="PS50109"/>
    </source>
</evidence>
<dbReference type="PROSITE" id="PS50851">
    <property type="entry name" value="CHEW"/>
    <property type="match status" value="1"/>
</dbReference>
<evidence type="ECO:0000256" key="4">
    <source>
        <dbReference type="ARBA" id="ARBA00022679"/>
    </source>
</evidence>
<dbReference type="EMBL" id="CP124543">
    <property type="protein sequence ID" value="WGV27140.1"/>
    <property type="molecule type" value="Genomic_DNA"/>
</dbReference>
<dbReference type="InterPro" id="IPR001789">
    <property type="entry name" value="Sig_transdc_resp-reg_receiver"/>
</dbReference>
<dbReference type="Gene3D" id="3.40.50.2300">
    <property type="match status" value="1"/>
</dbReference>
<feature type="domain" description="Response regulatory" evidence="12">
    <location>
        <begin position="911"/>
        <end position="1027"/>
    </location>
</feature>
<evidence type="ECO:0000256" key="6">
    <source>
        <dbReference type="ARBA" id="ARBA00023012"/>
    </source>
</evidence>
<evidence type="ECO:0000259" key="12">
    <source>
        <dbReference type="PROSITE" id="PS50110"/>
    </source>
</evidence>
<dbReference type="Gene3D" id="3.30.565.10">
    <property type="entry name" value="Histidine kinase-like ATPase, C-terminal domain"/>
    <property type="match status" value="1"/>
</dbReference>
<sequence length="1030" mass="113449">MNDYTLLDLFGQEIETQVSILKESLTALRTQPSSLTDLEQATQAVHSIWGSSKLVEREVAAELAQIIKECFIAAQNSTVTFGDEQIDLLLHGCSLLLSIGKASEVEIERWMSEHAWELSTTQKAISIFLTSKTTNVSFQKPESEKAGEHTSTALSNQGAGSRERNHPQKENLRAGVSPVEQSSGARFVPFSPPPASYQSFINDIQEPENSQIDLPLHLGEETQSTLSPEIIPIAVVASANLTTIGSDDSSMMDLFRLELETQVNLMNEGLLALENNLKSAQALETLMRAAHSIKGSARIVALDAVVNLAHVMEDCFVAAQNQKITLNSDHVDILLEGADLLQGISQVSNAELPNWLTNQNIAFMRTQSAVAAILNPQPAQEVRKQEAKTEISVSPTPSSNKLTSLESSISSLNQSPSPIEFANHPGVESQSLSSQDRSLPSSATSASEQTLAQDRVVRVSAENLNRIMGLAGESLIEANWLQPHADSMMSLKWRLVELSRTLEKLQDTLERGNYEQVGKQYLDEARHKEQECLTLLSDRLNELELYAQRTANLSDRLYREVITSNMRPFADGIQGFPRMIRDLARKLNKKVNLEIVGKATSVDRDILKKLEAPLTHILRNATDHGIELPQERIAAGKLAEGTIRLEAFHRGGMLAITVSDDGRGINSENLRQKIVHKNLANSEIAAQLTDTELMEFLFLPGFSTAKQVTEISGRGVGLDIAKSMAQEVGGTVRAVSQAGKGTSFHFQLPLTLSVVRTLLVEISGKTYAIPLARIEQIVTVDKAEIAEVENRQYFAMNQQNIGLIAAHQVLELPKSLDASDSLSVVIISDHASIYGLVVDKFLGERDLVVRPLDSRLCKVRDISATSLLGDGSPILIVDVSDMVRTIDAILNIGQLNKVGLQTTVILDQRQKVLVVDDSITVREMERKLLENRGYNVDIAVNGMEAWNAVRTNHYDLVVSDIDMPRMNGIELVRQIRSHPRLHSLPVIIVSYRDRPEDRIQGLEAGADYYLTKSSFHDSTLIDAVVDLIGR</sequence>
<dbReference type="InterPro" id="IPR011006">
    <property type="entry name" value="CheY-like_superfamily"/>
</dbReference>
<dbReference type="Proteomes" id="UP001223520">
    <property type="component" value="Chromosome"/>
</dbReference>
<keyword evidence="5 15" id="KW-0418">Kinase</keyword>
<feature type="coiled-coil region" evidence="9">
    <location>
        <begin position="488"/>
        <end position="515"/>
    </location>
</feature>
<feature type="domain" description="CheW-like" evidence="13">
    <location>
        <begin position="754"/>
        <end position="888"/>
    </location>
</feature>
<evidence type="ECO:0000256" key="8">
    <source>
        <dbReference type="PROSITE-ProRule" id="PRU00169"/>
    </source>
</evidence>
<keyword evidence="6" id="KW-0902">Two-component regulatory system</keyword>